<dbReference type="InterPro" id="IPR037171">
    <property type="entry name" value="NagB/RpiA_transferase-like"/>
</dbReference>
<dbReference type="PANTHER" id="PTHR11280">
    <property type="entry name" value="GLUCOSAMINE-6-PHOSPHATE ISOMERASE"/>
    <property type="match status" value="1"/>
</dbReference>
<reference evidence="5" key="1">
    <citation type="journal article" date="2014" name="Int. J. Syst. Evol. Microbiol.">
        <title>Complete genome sequence of Corynebacterium casei LMG S-19264T (=DSM 44701T), isolated from a smear-ripened cheese.</title>
        <authorList>
            <consortium name="US DOE Joint Genome Institute (JGI-PGF)"/>
            <person name="Walter F."/>
            <person name="Albersmeier A."/>
            <person name="Kalinowski J."/>
            <person name="Ruckert C."/>
        </authorList>
    </citation>
    <scope>NUCLEOTIDE SEQUENCE</scope>
    <source>
        <strain evidence="5">CGMCC 4.7398</strain>
    </source>
</reference>
<comment type="caution">
    <text evidence="5">The sequence shown here is derived from an EMBL/GenBank/DDBJ whole genome shotgun (WGS) entry which is preliminary data.</text>
</comment>
<feature type="region of interest" description="Disordered" evidence="3">
    <location>
        <begin position="1"/>
        <end position="21"/>
    </location>
</feature>
<dbReference type="PROSITE" id="PS01161">
    <property type="entry name" value="GLC_GALNAC_ISOMERASE"/>
    <property type="match status" value="1"/>
</dbReference>
<evidence type="ECO:0000256" key="2">
    <source>
        <dbReference type="ARBA" id="ARBA00023277"/>
    </source>
</evidence>
<dbReference type="InterPro" id="IPR018321">
    <property type="entry name" value="Glucosamine6P_isomerase_CS"/>
</dbReference>
<evidence type="ECO:0000256" key="3">
    <source>
        <dbReference type="SAM" id="MobiDB-lite"/>
    </source>
</evidence>
<dbReference type="GO" id="GO:0019262">
    <property type="term" value="P:N-acetylneuraminate catabolic process"/>
    <property type="evidence" value="ECO:0007669"/>
    <property type="project" value="TreeGrafter"/>
</dbReference>
<evidence type="ECO:0000259" key="4">
    <source>
        <dbReference type="Pfam" id="PF01182"/>
    </source>
</evidence>
<name>A0A919FJ94_9MICO</name>
<dbReference type="GO" id="GO:0005975">
    <property type="term" value="P:carbohydrate metabolic process"/>
    <property type="evidence" value="ECO:0007669"/>
    <property type="project" value="InterPro"/>
</dbReference>
<dbReference type="CDD" id="cd01399">
    <property type="entry name" value="GlcN6P_deaminase"/>
    <property type="match status" value="1"/>
</dbReference>
<organism evidence="5 6">
    <name type="scientific">Promicromonospora soli</name>
    <dbReference type="NCBI Taxonomy" id="2035533"/>
    <lineage>
        <taxon>Bacteria</taxon>
        <taxon>Bacillati</taxon>
        <taxon>Actinomycetota</taxon>
        <taxon>Actinomycetes</taxon>
        <taxon>Micrococcales</taxon>
        <taxon>Promicromonosporaceae</taxon>
        <taxon>Promicromonospora</taxon>
    </lineage>
</organism>
<dbReference type="RefSeq" id="WP_229872093.1">
    <property type="nucleotide sequence ID" value="NZ_BNAS01000001.1"/>
</dbReference>
<dbReference type="Pfam" id="PF01182">
    <property type="entry name" value="Glucosamine_iso"/>
    <property type="match status" value="1"/>
</dbReference>
<dbReference type="PANTHER" id="PTHR11280:SF5">
    <property type="entry name" value="GLUCOSAMINE-6-PHOSPHATE ISOMERASE"/>
    <property type="match status" value="1"/>
</dbReference>
<evidence type="ECO:0000313" key="6">
    <source>
        <dbReference type="Proteomes" id="UP000627369"/>
    </source>
</evidence>
<feature type="domain" description="Glucosamine/galactosamine-6-phosphate isomerase" evidence="4">
    <location>
        <begin position="43"/>
        <end position="251"/>
    </location>
</feature>
<evidence type="ECO:0000313" key="5">
    <source>
        <dbReference type="EMBL" id="GHH66392.1"/>
    </source>
</evidence>
<dbReference type="GO" id="GO:0005737">
    <property type="term" value="C:cytoplasm"/>
    <property type="evidence" value="ECO:0007669"/>
    <property type="project" value="TreeGrafter"/>
</dbReference>
<dbReference type="SUPFAM" id="SSF100950">
    <property type="entry name" value="NagB/RpiA/CoA transferase-like"/>
    <property type="match status" value="1"/>
</dbReference>
<keyword evidence="2" id="KW-0119">Carbohydrate metabolism</keyword>
<dbReference type="GO" id="GO:0042802">
    <property type="term" value="F:identical protein binding"/>
    <property type="evidence" value="ECO:0007669"/>
    <property type="project" value="TreeGrafter"/>
</dbReference>
<proteinExistence type="predicted"/>
<dbReference type="Gene3D" id="3.40.50.1360">
    <property type="match status" value="1"/>
</dbReference>
<dbReference type="InterPro" id="IPR006148">
    <property type="entry name" value="Glc/Gal-6P_isomerase"/>
</dbReference>
<dbReference type="Proteomes" id="UP000627369">
    <property type="component" value="Unassembled WGS sequence"/>
</dbReference>
<dbReference type="AlphaFoldDB" id="A0A919FJ94"/>
<dbReference type="GO" id="GO:0006046">
    <property type="term" value="P:N-acetylglucosamine catabolic process"/>
    <property type="evidence" value="ECO:0007669"/>
    <property type="project" value="TreeGrafter"/>
</dbReference>
<dbReference type="InterPro" id="IPR004547">
    <property type="entry name" value="Glucosamine6P_isomerase"/>
</dbReference>
<dbReference type="GO" id="GO:0004342">
    <property type="term" value="F:glucosamine-6-phosphate deaminase activity"/>
    <property type="evidence" value="ECO:0007669"/>
    <property type="project" value="InterPro"/>
</dbReference>
<reference evidence="5" key="2">
    <citation type="submission" date="2020-09" db="EMBL/GenBank/DDBJ databases">
        <authorList>
            <person name="Sun Q."/>
            <person name="Zhou Y."/>
        </authorList>
    </citation>
    <scope>NUCLEOTIDE SEQUENCE</scope>
    <source>
        <strain evidence="5">CGMCC 4.7398</strain>
    </source>
</reference>
<protein>
    <submittedName>
        <fullName evidence="5">Glucosamine-6-phosphate deaminase</fullName>
    </submittedName>
</protein>
<gene>
    <name evidence="5" type="primary">nagB</name>
    <name evidence="5" type="ORF">GCM10017772_06260</name>
</gene>
<accession>A0A919FJ94</accession>
<dbReference type="EMBL" id="BNAS01000001">
    <property type="protein sequence ID" value="GHH66392.1"/>
    <property type="molecule type" value="Genomic_DNA"/>
</dbReference>
<keyword evidence="1" id="KW-0378">Hydrolase</keyword>
<keyword evidence="6" id="KW-1185">Reference proteome</keyword>
<sequence length="266" mass="27172">MTHASASASISVSGSGSPAPSAVAHPVRGPLVLAAATDEVGVVAARLVADHVRGHPTGVLGVATGASPLRLYAALAELRAEGLVTEGLTLAALDEYVGIDPGDERSYHSYVVRHIAEPLGIPESRVLVPRGGTQQDAERYEATLRGLGGVGLQVVGIGRNGHIGFNEPGSSRHSRTRVVALSDDTRAANARYFAGDADRVPSHAITQGIATILTASTIVMVASGATKAWALDAALRGPVTAAVPASFLRTHPSVTVVADDEALPPV</sequence>
<evidence type="ECO:0000256" key="1">
    <source>
        <dbReference type="ARBA" id="ARBA00022801"/>
    </source>
</evidence>
<dbReference type="GO" id="GO:0006043">
    <property type="term" value="P:glucosamine catabolic process"/>
    <property type="evidence" value="ECO:0007669"/>
    <property type="project" value="TreeGrafter"/>
</dbReference>